<dbReference type="InterPro" id="IPR001789">
    <property type="entry name" value="Sig_transdc_resp-reg_receiver"/>
</dbReference>
<evidence type="ECO:0000256" key="8">
    <source>
        <dbReference type="ARBA" id="ARBA00023012"/>
    </source>
</evidence>
<evidence type="ECO:0000256" key="9">
    <source>
        <dbReference type="ARBA" id="ARBA00023136"/>
    </source>
</evidence>
<reference evidence="14 15" key="1">
    <citation type="submission" date="2010-12" db="EMBL/GenBank/DDBJ databases">
        <title>Whole genome sequence of Anaerolinea thermophila UNI-1.</title>
        <authorList>
            <person name="Narita-Yamada S."/>
            <person name="Kishi E."/>
            <person name="Watanabe Y."/>
            <person name="Takasaki K."/>
            <person name="Ankai A."/>
            <person name="Oguchi A."/>
            <person name="Fukui S."/>
            <person name="Takahashi M."/>
            <person name="Yashiro I."/>
            <person name="Hosoyama A."/>
            <person name="Sekiguchi Y."/>
            <person name="Hanada S."/>
            <person name="Fujita N."/>
        </authorList>
    </citation>
    <scope>NUCLEOTIDE SEQUENCE [LARGE SCALE GENOMIC DNA]</scope>
    <source>
        <strain evidence="15">DSM 14523 / JCM 11388 / NBRC 100420 / UNI-1</strain>
    </source>
</reference>
<evidence type="ECO:0000256" key="4">
    <source>
        <dbReference type="ARBA" id="ARBA00022692"/>
    </source>
</evidence>
<dbReference type="CDD" id="cd17546">
    <property type="entry name" value="REC_hyHK_CKI1_RcsC-like"/>
    <property type="match status" value="1"/>
</dbReference>
<dbReference type="CDD" id="cd00088">
    <property type="entry name" value="HPT"/>
    <property type="match status" value="1"/>
</dbReference>
<keyword evidence="15" id="KW-1185">Reference proteome</keyword>
<feature type="domain" description="Response regulatory" evidence="12">
    <location>
        <begin position="8"/>
        <end position="131"/>
    </location>
</feature>
<comment type="subcellular location">
    <subcellularLocation>
        <location evidence="1">Cell membrane</location>
        <topology evidence="1">Multi-pass membrane protein</topology>
    </subcellularLocation>
</comment>
<protein>
    <submittedName>
        <fullName evidence="14">Response regulator receiver protein</fullName>
    </submittedName>
</protein>
<keyword evidence="2" id="KW-1003">Cell membrane</keyword>
<keyword evidence="6" id="KW-0067">ATP-binding</keyword>
<dbReference type="GO" id="GO:0000160">
    <property type="term" value="P:phosphorelay signal transduction system"/>
    <property type="evidence" value="ECO:0007669"/>
    <property type="project" value="UniProtKB-KW"/>
</dbReference>
<dbReference type="RefSeq" id="WP_013559776.1">
    <property type="nucleotide sequence ID" value="NC_014960.1"/>
</dbReference>
<evidence type="ECO:0000256" key="10">
    <source>
        <dbReference type="PROSITE-ProRule" id="PRU00110"/>
    </source>
</evidence>
<dbReference type="SMART" id="SM00448">
    <property type="entry name" value="REC"/>
    <property type="match status" value="1"/>
</dbReference>
<dbReference type="HOGENOM" id="CLU_000445_29_1_0"/>
<dbReference type="Gene3D" id="3.40.50.2300">
    <property type="match status" value="1"/>
</dbReference>
<keyword evidence="5" id="KW-0547">Nucleotide-binding</keyword>
<dbReference type="KEGG" id="atm:ANT_13600"/>
<evidence type="ECO:0000259" key="12">
    <source>
        <dbReference type="PROSITE" id="PS50110"/>
    </source>
</evidence>
<keyword evidence="4" id="KW-0812">Transmembrane</keyword>
<dbReference type="AlphaFoldDB" id="E8N4M6"/>
<dbReference type="InParanoid" id="E8N4M6"/>
<gene>
    <name evidence="14" type="ordered locus">ANT_13600</name>
</gene>
<dbReference type="PROSITE" id="PS50110">
    <property type="entry name" value="RESPONSE_REGULATORY"/>
    <property type="match status" value="1"/>
</dbReference>
<keyword evidence="7" id="KW-1133">Transmembrane helix</keyword>
<dbReference type="PANTHER" id="PTHR45339:SF1">
    <property type="entry name" value="HYBRID SIGNAL TRANSDUCTION HISTIDINE KINASE J"/>
    <property type="match status" value="1"/>
</dbReference>
<evidence type="ECO:0000313" key="14">
    <source>
        <dbReference type="EMBL" id="BAJ63390.1"/>
    </source>
</evidence>
<dbReference type="OrthoDB" id="9813903at2"/>
<dbReference type="GO" id="GO:0005886">
    <property type="term" value="C:plasma membrane"/>
    <property type="evidence" value="ECO:0007669"/>
    <property type="project" value="UniProtKB-SubCell"/>
</dbReference>
<dbReference type="InterPro" id="IPR036641">
    <property type="entry name" value="HPT_dom_sf"/>
</dbReference>
<accession>E8N4M6</accession>
<dbReference type="PANTHER" id="PTHR45339">
    <property type="entry name" value="HYBRID SIGNAL TRANSDUCTION HISTIDINE KINASE J"/>
    <property type="match status" value="1"/>
</dbReference>
<dbReference type="GO" id="GO:0005524">
    <property type="term" value="F:ATP binding"/>
    <property type="evidence" value="ECO:0007669"/>
    <property type="project" value="UniProtKB-KW"/>
</dbReference>
<sequence length="266" mass="30320">MEHNSKIPVLLVEDNPVNQRVAMMMLQKLGFQPDFAGNGQQALKMVKEKALLESYPYKVVFLDIFLPDIDGSEVCRRIRAELPLKDQPFIVALTADESQENLKHYIDDGMDAILIKPLKMSELQEVIDIFQKKNLILKAQSEEIDWRNTGEVLHLPTLRKWQEMLGGKDAFRNVVSIYIKDARLLFEGIERGVAEDNWKLVHRNAHTLKSTSANLGALGLASVLEEVELIAYENLTGDFPRSVTDLICQARDCLKKVLQELETYIQ</sequence>
<evidence type="ECO:0000256" key="1">
    <source>
        <dbReference type="ARBA" id="ARBA00004651"/>
    </source>
</evidence>
<feature type="domain" description="HPt" evidence="13">
    <location>
        <begin position="167"/>
        <end position="264"/>
    </location>
</feature>
<evidence type="ECO:0000256" key="7">
    <source>
        <dbReference type="ARBA" id="ARBA00022989"/>
    </source>
</evidence>
<name>E8N4M6_ANATU</name>
<dbReference type="EMBL" id="AP012029">
    <property type="protein sequence ID" value="BAJ63390.1"/>
    <property type="molecule type" value="Genomic_DNA"/>
</dbReference>
<evidence type="ECO:0000256" key="2">
    <source>
        <dbReference type="ARBA" id="ARBA00022475"/>
    </source>
</evidence>
<evidence type="ECO:0000259" key="13">
    <source>
        <dbReference type="PROSITE" id="PS50894"/>
    </source>
</evidence>
<dbReference type="eggNOG" id="COG0745">
    <property type="taxonomic scope" value="Bacteria"/>
</dbReference>
<keyword evidence="8" id="KW-0902">Two-component regulatory system</keyword>
<evidence type="ECO:0000256" key="3">
    <source>
        <dbReference type="ARBA" id="ARBA00022553"/>
    </source>
</evidence>
<dbReference type="SMART" id="SM00073">
    <property type="entry name" value="HPT"/>
    <property type="match status" value="1"/>
</dbReference>
<dbReference type="Proteomes" id="UP000008922">
    <property type="component" value="Chromosome"/>
</dbReference>
<dbReference type="STRING" id="926569.ANT_13600"/>
<evidence type="ECO:0000256" key="6">
    <source>
        <dbReference type="ARBA" id="ARBA00022840"/>
    </source>
</evidence>
<evidence type="ECO:0000313" key="15">
    <source>
        <dbReference type="Proteomes" id="UP000008922"/>
    </source>
</evidence>
<organism evidence="14 15">
    <name type="scientific">Anaerolinea thermophila (strain DSM 14523 / JCM 11388 / NBRC 100420 / UNI-1)</name>
    <dbReference type="NCBI Taxonomy" id="926569"/>
    <lineage>
        <taxon>Bacteria</taxon>
        <taxon>Bacillati</taxon>
        <taxon>Chloroflexota</taxon>
        <taxon>Anaerolineae</taxon>
        <taxon>Anaerolineales</taxon>
        <taxon>Anaerolineaceae</taxon>
        <taxon>Anaerolinea</taxon>
    </lineage>
</organism>
<dbReference type="PROSITE" id="PS50894">
    <property type="entry name" value="HPT"/>
    <property type="match status" value="1"/>
</dbReference>
<dbReference type="Gene3D" id="1.20.120.160">
    <property type="entry name" value="HPT domain"/>
    <property type="match status" value="1"/>
</dbReference>
<keyword evidence="9" id="KW-0472">Membrane</keyword>
<dbReference type="InterPro" id="IPR011006">
    <property type="entry name" value="CheY-like_superfamily"/>
</dbReference>
<dbReference type="Pfam" id="PF01627">
    <property type="entry name" value="Hpt"/>
    <property type="match status" value="1"/>
</dbReference>
<dbReference type="SUPFAM" id="SSF52172">
    <property type="entry name" value="CheY-like"/>
    <property type="match status" value="1"/>
</dbReference>
<feature type="modified residue" description="Phosphohistidine" evidence="10">
    <location>
        <position position="206"/>
    </location>
</feature>
<dbReference type="eggNOG" id="COG2198">
    <property type="taxonomic scope" value="Bacteria"/>
</dbReference>
<keyword evidence="3 11" id="KW-0597">Phosphoprotein</keyword>
<feature type="modified residue" description="4-aspartylphosphate" evidence="11">
    <location>
        <position position="63"/>
    </location>
</feature>
<proteinExistence type="predicted"/>
<dbReference type="Pfam" id="PF00072">
    <property type="entry name" value="Response_reg"/>
    <property type="match status" value="1"/>
</dbReference>
<evidence type="ECO:0000256" key="11">
    <source>
        <dbReference type="PROSITE-ProRule" id="PRU00169"/>
    </source>
</evidence>
<dbReference type="InterPro" id="IPR008207">
    <property type="entry name" value="Sig_transdc_His_kin_Hpt_dom"/>
</dbReference>
<evidence type="ECO:0000256" key="5">
    <source>
        <dbReference type="ARBA" id="ARBA00022741"/>
    </source>
</evidence>
<dbReference type="SUPFAM" id="SSF47226">
    <property type="entry name" value="Histidine-containing phosphotransfer domain, HPT domain"/>
    <property type="match status" value="1"/>
</dbReference>